<gene>
    <name evidence="1" type="ORF">CEXT_799881</name>
</gene>
<evidence type="ECO:0000313" key="1">
    <source>
        <dbReference type="EMBL" id="GIY07598.1"/>
    </source>
</evidence>
<comment type="caution">
    <text evidence="1">The sequence shown here is derived from an EMBL/GenBank/DDBJ whole genome shotgun (WGS) entry which is preliminary data.</text>
</comment>
<dbReference type="Proteomes" id="UP001054945">
    <property type="component" value="Unassembled WGS sequence"/>
</dbReference>
<protein>
    <submittedName>
        <fullName evidence="1">Uncharacterized protein</fullName>
    </submittedName>
</protein>
<evidence type="ECO:0000313" key="2">
    <source>
        <dbReference type="Proteomes" id="UP001054945"/>
    </source>
</evidence>
<keyword evidence="2" id="KW-1185">Reference proteome</keyword>
<reference evidence="1 2" key="1">
    <citation type="submission" date="2021-06" db="EMBL/GenBank/DDBJ databases">
        <title>Caerostris extrusa draft genome.</title>
        <authorList>
            <person name="Kono N."/>
            <person name="Arakawa K."/>
        </authorList>
    </citation>
    <scope>NUCLEOTIDE SEQUENCE [LARGE SCALE GENOMIC DNA]</scope>
</reference>
<sequence length="72" mass="7859">MTIDRSNTPYPLHPPFDGKCTLGEHPCVMLGNEANRFGVGNIPLRLIPRLLSCSGYGDYRGKKVYSSTSCGV</sequence>
<accession>A0AAV4QC20</accession>
<dbReference type="AlphaFoldDB" id="A0AAV4QC20"/>
<name>A0AAV4QC20_CAEEX</name>
<organism evidence="1 2">
    <name type="scientific">Caerostris extrusa</name>
    <name type="common">Bark spider</name>
    <name type="synonym">Caerostris bankana</name>
    <dbReference type="NCBI Taxonomy" id="172846"/>
    <lineage>
        <taxon>Eukaryota</taxon>
        <taxon>Metazoa</taxon>
        <taxon>Ecdysozoa</taxon>
        <taxon>Arthropoda</taxon>
        <taxon>Chelicerata</taxon>
        <taxon>Arachnida</taxon>
        <taxon>Araneae</taxon>
        <taxon>Araneomorphae</taxon>
        <taxon>Entelegynae</taxon>
        <taxon>Araneoidea</taxon>
        <taxon>Araneidae</taxon>
        <taxon>Caerostris</taxon>
    </lineage>
</organism>
<proteinExistence type="predicted"/>
<dbReference type="EMBL" id="BPLR01006128">
    <property type="protein sequence ID" value="GIY07598.1"/>
    <property type="molecule type" value="Genomic_DNA"/>
</dbReference>